<name>A0A1F8E8S7_9BACT</name>
<dbReference type="Gene3D" id="3.10.28.10">
    <property type="entry name" value="Homing endonucleases"/>
    <property type="match status" value="1"/>
</dbReference>
<dbReference type="Pfam" id="PF00961">
    <property type="entry name" value="LAGLIDADG_1"/>
    <property type="match status" value="1"/>
</dbReference>
<gene>
    <name evidence="2" type="ORF">A2735_02675</name>
</gene>
<dbReference type="Proteomes" id="UP000178520">
    <property type="component" value="Unassembled WGS sequence"/>
</dbReference>
<dbReference type="InterPro" id="IPR027434">
    <property type="entry name" value="Homing_endonucl"/>
</dbReference>
<dbReference type="AlphaFoldDB" id="A0A1F8E8S7"/>
<evidence type="ECO:0000259" key="1">
    <source>
        <dbReference type="Pfam" id="PF00961"/>
    </source>
</evidence>
<evidence type="ECO:0000313" key="2">
    <source>
        <dbReference type="EMBL" id="OGM97291.1"/>
    </source>
</evidence>
<protein>
    <recommendedName>
        <fullName evidence="1">Homing endonuclease LAGLIDADG domain-containing protein</fullName>
    </recommendedName>
</protein>
<comment type="caution">
    <text evidence="2">The sequence shown here is derived from an EMBL/GenBank/DDBJ whole genome shotgun (WGS) entry which is preliminary data.</text>
</comment>
<proteinExistence type="predicted"/>
<organism evidence="2 3">
    <name type="scientific">Candidatus Yanofskybacteria bacterium RIFCSPHIGHO2_01_FULL_41_21</name>
    <dbReference type="NCBI Taxonomy" id="1802660"/>
    <lineage>
        <taxon>Bacteria</taxon>
        <taxon>Candidatus Yanofskyibacteriota</taxon>
    </lineage>
</organism>
<evidence type="ECO:0000313" key="3">
    <source>
        <dbReference type="Proteomes" id="UP000178520"/>
    </source>
</evidence>
<sequence length="142" mass="17064">MLNPEYIIGLVDGEGSFTAYVRDPDKGGVTKRRVYVEPRFYIKLIEKDKDILYQLKEYFGCGSVYFQRDKRPNHQQCYRYEVFNWKELRNIIIPFFQKYQLRFASKKNDFIIFCDIMDRIEKGEHKTDAGLKNLCQIKAKMH</sequence>
<dbReference type="InterPro" id="IPR004860">
    <property type="entry name" value="LAGLIDADG_dom"/>
</dbReference>
<reference evidence="2 3" key="1">
    <citation type="journal article" date="2016" name="Nat. Commun.">
        <title>Thousands of microbial genomes shed light on interconnected biogeochemical processes in an aquifer system.</title>
        <authorList>
            <person name="Anantharaman K."/>
            <person name="Brown C.T."/>
            <person name="Hug L.A."/>
            <person name="Sharon I."/>
            <person name="Castelle C.J."/>
            <person name="Probst A.J."/>
            <person name="Thomas B.C."/>
            <person name="Singh A."/>
            <person name="Wilkins M.J."/>
            <person name="Karaoz U."/>
            <person name="Brodie E.L."/>
            <person name="Williams K.H."/>
            <person name="Hubbard S.S."/>
            <person name="Banfield J.F."/>
        </authorList>
    </citation>
    <scope>NUCLEOTIDE SEQUENCE [LARGE SCALE GENOMIC DNA]</scope>
</reference>
<dbReference type="SUPFAM" id="SSF55608">
    <property type="entry name" value="Homing endonucleases"/>
    <property type="match status" value="1"/>
</dbReference>
<feature type="domain" description="Homing endonuclease LAGLIDADG" evidence="1">
    <location>
        <begin position="7"/>
        <end position="117"/>
    </location>
</feature>
<accession>A0A1F8E8S7</accession>
<dbReference type="PANTHER" id="PTHR36181">
    <property type="entry name" value="INTRON-ENCODED ENDONUCLEASE AI3-RELATED"/>
    <property type="match status" value="1"/>
</dbReference>
<dbReference type="PANTHER" id="PTHR36181:SF2">
    <property type="entry name" value="INTRON-ENCODED ENDONUCLEASE AI3-RELATED"/>
    <property type="match status" value="1"/>
</dbReference>
<dbReference type="EMBL" id="MGJA01000014">
    <property type="protein sequence ID" value="OGM97291.1"/>
    <property type="molecule type" value="Genomic_DNA"/>
</dbReference>
<dbReference type="InterPro" id="IPR051289">
    <property type="entry name" value="LAGLIDADG_Endonuclease"/>
</dbReference>
<dbReference type="GO" id="GO:0004519">
    <property type="term" value="F:endonuclease activity"/>
    <property type="evidence" value="ECO:0007669"/>
    <property type="project" value="InterPro"/>
</dbReference>